<evidence type="ECO:0000313" key="1">
    <source>
        <dbReference type="EMBL" id="GAH44542.1"/>
    </source>
</evidence>
<feature type="non-terminal residue" evidence="1">
    <location>
        <position position="1"/>
    </location>
</feature>
<protein>
    <submittedName>
        <fullName evidence="1">Uncharacterized protein</fullName>
    </submittedName>
</protein>
<name>X1FHW3_9ZZZZ</name>
<gene>
    <name evidence="1" type="ORF">S03H2_21422</name>
</gene>
<sequence length="60" mass="7014">ELLTTKDYSYPDKTLCCSDLFTEDVISDHVFDKEKYHFFGVSMIRCRESALSNKLIEIMS</sequence>
<dbReference type="AlphaFoldDB" id="X1FHW3"/>
<proteinExistence type="predicted"/>
<comment type="caution">
    <text evidence="1">The sequence shown here is derived from an EMBL/GenBank/DDBJ whole genome shotgun (WGS) entry which is preliminary data.</text>
</comment>
<organism evidence="1">
    <name type="scientific">marine sediment metagenome</name>
    <dbReference type="NCBI Taxonomy" id="412755"/>
    <lineage>
        <taxon>unclassified sequences</taxon>
        <taxon>metagenomes</taxon>
        <taxon>ecological metagenomes</taxon>
    </lineage>
</organism>
<reference evidence="1" key="1">
    <citation type="journal article" date="2014" name="Front. Microbiol.">
        <title>High frequency of phylogenetically diverse reductive dehalogenase-homologous genes in deep subseafloor sedimentary metagenomes.</title>
        <authorList>
            <person name="Kawai M."/>
            <person name="Futagami T."/>
            <person name="Toyoda A."/>
            <person name="Takaki Y."/>
            <person name="Nishi S."/>
            <person name="Hori S."/>
            <person name="Arai W."/>
            <person name="Tsubouchi T."/>
            <person name="Morono Y."/>
            <person name="Uchiyama I."/>
            <person name="Ito T."/>
            <person name="Fujiyama A."/>
            <person name="Inagaki F."/>
            <person name="Takami H."/>
        </authorList>
    </citation>
    <scope>NUCLEOTIDE SEQUENCE</scope>
    <source>
        <strain evidence="1">Expedition CK06-06</strain>
    </source>
</reference>
<dbReference type="EMBL" id="BARU01011399">
    <property type="protein sequence ID" value="GAH44542.1"/>
    <property type="molecule type" value="Genomic_DNA"/>
</dbReference>
<accession>X1FHW3</accession>